<accession>A0A126R164</accession>
<dbReference type="EMBL" id="CP014265">
    <property type="protein sequence ID" value="AMK16021.1"/>
    <property type="molecule type" value="Genomic_DNA"/>
</dbReference>
<dbReference type="EMBL" id="FOTL01000028">
    <property type="protein sequence ID" value="SFL69325.1"/>
    <property type="molecule type" value="Genomic_DNA"/>
</dbReference>
<dbReference type="GeneID" id="28489775"/>
<protein>
    <recommendedName>
        <fullName evidence="6">Adhesin-like protein</fullName>
    </recommendedName>
</protein>
<evidence type="ECO:0000313" key="3">
    <source>
        <dbReference type="EMBL" id="SFL69325.1"/>
    </source>
</evidence>
<evidence type="ECO:0000256" key="1">
    <source>
        <dbReference type="SAM" id="Phobius"/>
    </source>
</evidence>
<proteinExistence type="predicted"/>
<dbReference type="RefSeq" id="WP_067147931.1">
    <property type="nucleotide sequence ID" value="NZ_CP014265.1"/>
</dbReference>
<dbReference type="KEGG" id="mol:YLM1_1464"/>
<dbReference type="Proteomes" id="UP000066376">
    <property type="component" value="Chromosome"/>
</dbReference>
<reference evidence="3" key="3">
    <citation type="submission" date="2016-10" db="EMBL/GenBank/DDBJ databases">
        <authorList>
            <person name="de Groot N.N."/>
        </authorList>
    </citation>
    <scope>NUCLEOTIDE SEQUENCE [LARGE SCALE GENOMIC DNA]</scope>
    <source>
        <strain evidence="3">DSM 16632</strain>
    </source>
</reference>
<keyword evidence="1" id="KW-0812">Transmembrane</keyword>
<dbReference type="PATRIC" id="fig|294671.3.peg.1525"/>
<feature type="transmembrane region" description="Helical" evidence="1">
    <location>
        <begin position="6"/>
        <end position="24"/>
    </location>
</feature>
<dbReference type="AlphaFoldDB" id="A0A126R164"/>
<evidence type="ECO:0000313" key="5">
    <source>
        <dbReference type="Proteomes" id="UP000183442"/>
    </source>
</evidence>
<gene>
    <name evidence="3" type="ORF">SAMN02910297_01530</name>
    <name evidence="2" type="ORF">YLM1_1464</name>
</gene>
<keyword evidence="1" id="KW-1133">Transmembrane helix</keyword>
<dbReference type="OrthoDB" id="76848at2157"/>
<keyword evidence="1" id="KW-0472">Membrane</keyword>
<keyword evidence="4" id="KW-1185">Reference proteome</keyword>
<dbReference type="Proteomes" id="UP000183442">
    <property type="component" value="Unassembled WGS sequence"/>
</dbReference>
<evidence type="ECO:0000313" key="2">
    <source>
        <dbReference type="EMBL" id="AMK16021.1"/>
    </source>
</evidence>
<name>A0A126R164_METOL</name>
<evidence type="ECO:0008006" key="6">
    <source>
        <dbReference type="Google" id="ProtNLM"/>
    </source>
</evidence>
<reference evidence="2 4" key="1">
    <citation type="journal article" date="2016" name="Genome Announc.">
        <title>Draft Genome Sequence of the Rumen Methanogen Methanobrevibacter olleyae YLM1.</title>
        <authorList>
            <person name="Kelly W.J."/>
            <person name="Li D."/>
            <person name="Lambie S.C."/>
            <person name="Cox F."/>
            <person name="Attwood G.T."/>
            <person name="Altermann E."/>
            <person name="Leahy S.C."/>
        </authorList>
    </citation>
    <scope>NUCLEOTIDE SEQUENCE [LARGE SCALE GENOMIC DNA]</scope>
    <source>
        <strain evidence="2 4">YLM1</strain>
    </source>
</reference>
<sequence length="129" mass="14650">MEKESYYFLFMLIAFVICIGVFWFQFNNDVATFMIINTTEVEENGTIKGVLMDAYSQGVANKTITYHKPGYQMGTLVNTETDENGEFLIENAEYLADAGDENYYGDFTFAGDDRYQGCVYEGNITVIPN</sequence>
<organism evidence="2 4">
    <name type="scientific">Methanobrevibacter olleyae</name>
    <dbReference type="NCBI Taxonomy" id="294671"/>
    <lineage>
        <taxon>Archaea</taxon>
        <taxon>Methanobacteriati</taxon>
        <taxon>Methanobacteriota</taxon>
        <taxon>Methanomada group</taxon>
        <taxon>Methanobacteria</taxon>
        <taxon>Methanobacteriales</taxon>
        <taxon>Methanobacteriaceae</taxon>
        <taxon>Methanobrevibacter</taxon>
    </lineage>
</organism>
<reference evidence="4" key="2">
    <citation type="submission" date="2016-02" db="EMBL/GenBank/DDBJ databases">
        <title>The draft genome sequence of the rumen methanogen Methanobrevibacter olleyae YLM1.</title>
        <authorList>
            <consortium name="New Zealand Agricultural Greenhouse Gas Research Centre/Pastoral Greenhouse Gas Research Consortium"/>
            <person name="Kelly W.J."/>
            <person name="Li D."/>
            <person name="Lambie S.C."/>
            <person name="Attwood G.T."/>
            <person name="Altermann E."/>
            <person name="Leahy S.C."/>
        </authorList>
    </citation>
    <scope>NUCLEOTIDE SEQUENCE [LARGE SCALE GENOMIC DNA]</scope>
    <source>
        <strain evidence="4">YLM1</strain>
    </source>
</reference>
<reference evidence="5" key="4">
    <citation type="submission" date="2016-10" db="EMBL/GenBank/DDBJ databases">
        <authorList>
            <person name="Varghese N."/>
        </authorList>
    </citation>
    <scope>NUCLEOTIDE SEQUENCE [LARGE SCALE GENOMIC DNA]</scope>
    <source>
        <strain evidence="5">DSM 16632</strain>
    </source>
</reference>
<evidence type="ECO:0000313" key="4">
    <source>
        <dbReference type="Proteomes" id="UP000066376"/>
    </source>
</evidence>